<dbReference type="Pfam" id="PF24518">
    <property type="entry name" value="Ig_CD22"/>
    <property type="match status" value="1"/>
</dbReference>
<accession>A0AA88IJK9</accession>
<dbReference type="SUPFAM" id="SSF48726">
    <property type="entry name" value="Immunoglobulin"/>
    <property type="match status" value="8"/>
</dbReference>
<comment type="function">
    <text evidence="3">Most highly expressed siglec (sialic acid-binding immunoglobulin-like lectin) on B-cells that plays a role in various aspects of B-cell biology including differentiation, antigen presentation, and trafficking to bone marrow. Binds to alpha 2,6-linked sialic acid residues of surface molecules such as CD22 itself, CD45 and IgM in a cis configuration. Can also bind to ligands on other cells as an adhesion molecule in a trans configuration. Acts as an inhibitory coreceptor on the surface of B-cells and inhibits B-cell receptor induced signaling, characterized by inhibition of the calcium mobilization and cellular activation. Mechanistically, the immunoreceptor tyrosine-based inhibitory motif domain is phosphorylated by the Src kinase LYN, which in turn leads to the recruitment of the protein tyrosine phosphatase 1/PTPN6, leading to the negative regulation of BCR signaling. If this negative signaling from is of sufficient strength, apoptosis of the B-cell can be induced.</text>
</comment>
<dbReference type="EMBL" id="JAUPFM010000283">
    <property type="protein sequence ID" value="KAK2809778.1"/>
    <property type="molecule type" value="Genomic_DNA"/>
</dbReference>
<feature type="domain" description="Ig-like" evidence="7">
    <location>
        <begin position="698"/>
        <end position="790"/>
    </location>
</feature>
<evidence type="ECO:0000256" key="6">
    <source>
        <dbReference type="SAM" id="SignalP"/>
    </source>
</evidence>
<dbReference type="SMART" id="SM00409">
    <property type="entry name" value="IG"/>
    <property type="match status" value="8"/>
</dbReference>
<dbReference type="SMART" id="SM00408">
    <property type="entry name" value="IGc2"/>
    <property type="match status" value="6"/>
</dbReference>
<dbReference type="PANTHER" id="PTHR46013:SF7">
    <property type="entry name" value="IG-LIKE DOMAIN-CONTAINING PROTEIN"/>
    <property type="match status" value="1"/>
</dbReference>
<dbReference type="InterPro" id="IPR007110">
    <property type="entry name" value="Ig-like_dom"/>
</dbReference>
<dbReference type="InterPro" id="IPR003599">
    <property type="entry name" value="Ig_sub"/>
</dbReference>
<evidence type="ECO:0000256" key="3">
    <source>
        <dbReference type="ARBA" id="ARBA00045430"/>
    </source>
</evidence>
<evidence type="ECO:0000256" key="4">
    <source>
        <dbReference type="ARBA" id="ARBA00046458"/>
    </source>
</evidence>
<evidence type="ECO:0000256" key="1">
    <source>
        <dbReference type="ARBA" id="ARBA00040106"/>
    </source>
</evidence>
<keyword evidence="9" id="KW-1185">Reference proteome</keyword>
<keyword evidence="6" id="KW-0732">Signal</keyword>
<feature type="domain" description="Ig-like" evidence="7">
    <location>
        <begin position="248"/>
        <end position="325"/>
    </location>
</feature>
<dbReference type="Proteomes" id="UP001187415">
    <property type="component" value="Unassembled WGS sequence"/>
</dbReference>
<feature type="domain" description="Ig-like" evidence="7">
    <location>
        <begin position="417"/>
        <end position="509"/>
    </location>
</feature>
<sequence>MTAGTLGWLVFLALIKNFSSFPTYVKLIDLKLTATEGSCIEIKCEVINPLSDDGGAYWYWLKDAKWNGNDFIGTVIYSTDTIVQPVSPDFADRVKYIGSVFSTWKEAHIRPKPLCNILICNLKKNDSGEYAFRYKGGRVIGSTNPNVTLEVTENPCLITFEKPPAVMESEQITLTCSTSSSCSSSPQIEDLSGSSSSQLLNNQPQGTRTTVSFTAHPEDDGKVFSCQTEGNTDEYRIRNITITVEYGPKDVSAEKSSESVREGDSVTLTCLAKGVPTPNISWVRNNQVVSNEAEWTITRIDASYSGVYHCEAQNKHGTEQSQPVTVNVTYAPDVEIETTSSEVKEGDTVSFTCAVKRSNPQPDTYTWQKDGANIGHFQTYVVNRMKPEDSGSYTCTATNTVGTGTSPALQINVKYRPRKTNLLISESNARLGQPFSFTCNTDAYPPPLKYSWYRYNNNKHFDSSQWTSRTTATNVLKLEQVQREDEGIYKCNATNEIGTGDDSEEENIQVLYPPTEPILSMAEEVTENTTITISCTVESVPPSRLTVKMASTSKSANSKSVSSQRGEYWLSNNNLQLIFNVTSADDGFYTCTALNSLGSNTSKQRKLVVKYAPDVEIQTTSSEVKEGDTVSFTCAVKRSNPQPDTYTWQKDGANIGHFQTYVVNRMKPEDSGSYTCTATNTVGTGTSPALQINVKYRPRKTNLLISESNARLGQPFSFTCNTDAYPPPLKYSWYRYNNNKHFDSSQWTSRTTATNVLKLEQVQREDEGIYKCNATNEIGTGDDSEEENIEVLCNSTCSPHLLH</sequence>
<dbReference type="Gene3D" id="2.60.40.10">
    <property type="entry name" value="Immunoglobulins"/>
    <property type="match status" value="8"/>
</dbReference>
<evidence type="ECO:0000313" key="8">
    <source>
        <dbReference type="EMBL" id="KAK2809778.1"/>
    </source>
</evidence>
<feature type="domain" description="Ig-like" evidence="7">
    <location>
        <begin position="332"/>
        <end position="412"/>
    </location>
</feature>
<dbReference type="AlphaFoldDB" id="A0AA88IJK9"/>
<evidence type="ECO:0000256" key="5">
    <source>
        <dbReference type="SAM" id="MobiDB-lite"/>
    </source>
</evidence>
<feature type="domain" description="Ig-like" evidence="7">
    <location>
        <begin position="513"/>
        <end position="608"/>
    </location>
</feature>
<dbReference type="InterPro" id="IPR013098">
    <property type="entry name" value="Ig_I-set"/>
</dbReference>
<proteinExistence type="predicted"/>
<feature type="domain" description="Ig-like" evidence="7">
    <location>
        <begin position="155"/>
        <end position="243"/>
    </location>
</feature>
<feature type="signal peptide" evidence="6">
    <location>
        <begin position="1"/>
        <end position="20"/>
    </location>
</feature>
<evidence type="ECO:0000259" key="7">
    <source>
        <dbReference type="PROSITE" id="PS50835"/>
    </source>
</evidence>
<dbReference type="Pfam" id="PF07679">
    <property type="entry name" value="I-set"/>
    <property type="match status" value="1"/>
</dbReference>
<dbReference type="Pfam" id="PF13895">
    <property type="entry name" value="Ig_2"/>
    <property type="match status" value="1"/>
</dbReference>
<reference evidence="8" key="1">
    <citation type="submission" date="2023-07" db="EMBL/GenBank/DDBJ databases">
        <title>Chromosome-level Genome Assembly of Striped Snakehead (Channa striata).</title>
        <authorList>
            <person name="Liu H."/>
        </authorList>
    </citation>
    <scope>NUCLEOTIDE SEQUENCE</scope>
    <source>
        <strain evidence="8">Gz</strain>
        <tissue evidence="8">Muscle</tissue>
    </source>
</reference>
<dbReference type="InterPro" id="IPR036179">
    <property type="entry name" value="Ig-like_dom_sf"/>
</dbReference>
<feature type="chain" id="PRO_5041671429" description="B-cell receptor CD22" evidence="6">
    <location>
        <begin position="21"/>
        <end position="803"/>
    </location>
</feature>
<dbReference type="PANTHER" id="PTHR46013">
    <property type="entry name" value="VASCULAR CELL ADHESION MOLECULE 1"/>
    <property type="match status" value="1"/>
</dbReference>
<protein>
    <recommendedName>
        <fullName evidence="1">B-cell receptor CD22</fullName>
    </recommendedName>
    <alternativeName>
        <fullName evidence="2">Sialic acid-binding Ig-like lectin 2</fullName>
    </alternativeName>
</protein>
<dbReference type="InterPro" id="IPR013783">
    <property type="entry name" value="Ig-like_fold"/>
</dbReference>
<feature type="compositionally biased region" description="Low complexity" evidence="5">
    <location>
        <begin position="178"/>
        <end position="206"/>
    </location>
</feature>
<gene>
    <name evidence="8" type="ORF">Q5P01_000491</name>
</gene>
<dbReference type="CDD" id="cd00096">
    <property type="entry name" value="Ig"/>
    <property type="match status" value="2"/>
</dbReference>
<evidence type="ECO:0000313" key="9">
    <source>
        <dbReference type="Proteomes" id="UP001187415"/>
    </source>
</evidence>
<feature type="region of interest" description="Disordered" evidence="5">
    <location>
        <begin position="178"/>
        <end position="215"/>
    </location>
</feature>
<dbReference type="InterPro" id="IPR056386">
    <property type="entry name" value="Ig_CD22"/>
</dbReference>
<dbReference type="Pfam" id="PF13927">
    <property type="entry name" value="Ig_3"/>
    <property type="match status" value="4"/>
</dbReference>
<comment type="caution">
    <text evidence="8">The sequence shown here is derived from an EMBL/GenBank/DDBJ whole genome shotgun (WGS) entry which is preliminary data.</text>
</comment>
<feature type="domain" description="Ig-like" evidence="7">
    <location>
        <begin position="613"/>
        <end position="693"/>
    </location>
</feature>
<evidence type="ECO:0000256" key="2">
    <source>
        <dbReference type="ARBA" id="ARBA00041781"/>
    </source>
</evidence>
<dbReference type="PROSITE" id="PS50835">
    <property type="entry name" value="IG_LIKE"/>
    <property type="match status" value="7"/>
</dbReference>
<dbReference type="InterPro" id="IPR003598">
    <property type="entry name" value="Ig_sub2"/>
</dbReference>
<comment type="subunit">
    <text evidence="4">Predominantly monomer of isoform CD22-beta. Also found as heterodimer of isoform CD22-beta and a shorter isoform. Interacts with PTPN6/SHP-1, LYN, SYK, PIK3R1/PIK3R2 and PLCG1 upon phosphorylation. Interacts with GRB2, INPP5D and SHC1 upon phosphorylation. May form a complex with INPP5D/SHIP, GRB2 and SHC1.</text>
</comment>
<name>A0AA88IJK9_CHASR</name>
<organism evidence="8 9">
    <name type="scientific">Channa striata</name>
    <name type="common">Snakehead murrel</name>
    <name type="synonym">Ophicephalus striatus</name>
    <dbReference type="NCBI Taxonomy" id="64152"/>
    <lineage>
        <taxon>Eukaryota</taxon>
        <taxon>Metazoa</taxon>
        <taxon>Chordata</taxon>
        <taxon>Craniata</taxon>
        <taxon>Vertebrata</taxon>
        <taxon>Euteleostomi</taxon>
        <taxon>Actinopterygii</taxon>
        <taxon>Neopterygii</taxon>
        <taxon>Teleostei</taxon>
        <taxon>Neoteleostei</taxon>
        <taxon>Acanthomorphata</taxon>
        <taxon>Anabantaria</taxon>
        <taxon>Anabantiformes</taxon>
        <taxon>Channoidei</taxon>
        <taxon>Channidae</taxon>
        <taxon>Channa</taxon>
    </lineage>
</organism>